<organism evidence="5 6">
    <name type="scientific">Gossypium arboreum</name>
    <name type="common">Tree cotton</name>
    <name type="synonym">Gossypium nanking</name>
    <dbReference type="NCBI Taxonomy" id="29729"/>
    <lineage>
        <taxon>Eukaryota</taxon>
        <taxon>Viridiplantae</taxon>
        <taxon>Streptophyta</taxon>
        <taxon>Embryophyta</taxon>
        <taxon>Tracheophyta</taxon>
        <taxon>Spermatophyta</taxon>
        <taxon>Magnoliopsida</taxon>
        <taxon>eudicotyledons</taxon>
        <taxon>Gunneridae</taxon>
        <taxon>Pentapetalae</taxon>
        <taxon>rosids</taxon>
        <taxon>malvids</taxon>
        <taxon>Malvales</taxon>
        <taxon>Malvaceae</taxon>
        <taxon>Malvoideae</taxon>
        <taxon>Gossypium</taxon>
    </lineage>
</organism>
<protein>
    <submittedName>
        <fullName evidence="5">Ubiquitin-conjugating enzyme E2 27-like protein</fullName>
    </submittedName>
</protein>
<feature type="domain" description="UBA" evidence="3">
    <location>
        <begin position="181"/>
        <end position="220"/>
    </location>
</feature>
<dbReference type="SUPFAM" id="SSF46934">
    <property type="entry name" value="UBA-like"/>
    <property type="match status" value="1"/>
</dbReference>
<dbReference type="Pfam" id="PF00627">
    <property type="entry name" value="UBA"/>
    <property type="match status" value="1"/>
</dbReference>
<dbReference type="InterPro" id="IPR041974">
    <property type="entry name" value="UBC27_UBA"/>
</dbReference>
<dbReference type="CDD" id="cd23800">
    <property type="entry name" value="UBCc_UBE2K"/>
    <property type="match status" value="1"/>
</dbReference>
<dbReference type="PROSITE" id="PS50030">
    <property type="entry name" value="UBA"/>
    <property type="match status" value="1"/>
</dbReference>
<dbReference type="Proteomes" id="UP000032142">
    <property type="component" value="Unassembled WGS sequence"/>
</dbReference>
<dbReference type="EMBL" id="KN393390">
    <property type="protein sequence ID" value="KHG10228.1"/>
    <property type="molecule type" value="Genomic_DNA"/>
</dbReference>
<dbReference type="Gene3D" id="3.10.110.10">
    <property type="entry name" value="Ubiquitin Conjugating Enzyme"/>
    <property type="match status" value="1"/>
</dbReference>
<keyword evidence="6" id="KW-1185">Reference proteome</keyword>
<sequence length="220" mass="24123">MIDFARVQKELQECSREKDSSGIRVSPKSDNLARLTGIIPGPLGTPYEGGSFEIDITLPDGYPFEPPKMKFVTKYNVGVIDGAIMTVLKILGLPWKKTAYEEHPNISSQSGAICLDILKDQWSPALTLKTALLSVQALLSAPEPDDPQDAVVAQQYLREYQTFIGTARYWTESFAKASSLGVEEKVQRLVEMGFPDGLVRSTLEAVGGDENLALEKLLSS</sequence>
<dbReference type="PROSITE" id="PS50127">
    <property type="entry name" value="UBC_2"/>
    <property type="match status" value="1"/>
</dbReference>
<dbReference type="AlphaFoldDB" id="A0A0B0N6W5"/>
<evidence type="ECO:0000259" key="3">
    <source>
        <dbReference type="PROSITE" id="PS50030"/>
    </source>
</evidence>
<evidence type="ECO:0000256" key="2">
    <source>
        <dbReference type="ARBA" id="ARBA00022840"/>
    </source>
</evidence>
<evidence type="ECO:0000313" key="6">
    <source>
        <dbReference type="Proteomes" id="UP000032142"/>
    </source>
</evidence>
<evidence type="ECO:0000259" key="4">
    <source>
        <dbReference type="PROSITE" id="PS50127"/>
    </source>
</evidence>
<dbReference type="PANTHER" id="PTHR24068">
    <property type="entry name" value="UBIQUITIN-CONJUGATING ENZYME E2"/>
    <property type="match status" value="1"/>
</dbReference>
<dbReference type="GO" id="GO:0005524">
    <property type="term" value="F:ATP binding"/>
    <property type="evidence" value="ECO:0007669"/>
    <property type="project" value="UniProtKB-KW"/>
</dbReference>
<dbReference type="CDD" id="cd14312">
    <property type="entry name" value="UBA_II_E2_UBC27_like"/>
    <property type="match status" value="1"/>
</dbReference>
<dbReference type="Gene3D" id="1.10.8.10">
    <property type="entry name" value="DNA helicase RuvA subunit, C-terminal domain"/>
    <property type="match status" value="1"/>
</dbReference>
<dbReference type="InterPro" id="IPR000608">
    <property type="entry name" value="UBC"/>
</dbReference>
<reference evidence="6" key="1">
    <citation type="submission" date="2014-09" db="EMBL/GenBank/DDBJ databases">
        <authorList>
            <person name="Mudge J."/>
            <person name="Ramaraj T."/>
            <person name="Lindquist I.E."/>
            <person name="Bharti A.K."/>
            <person name="Sundararajan A."/>
            <person name="Cameron C.T."/>
            <person name="Woodward J.E."/>
            <person name="May G.D."/>
            <person name="Brubaker C."/>
            <person name="Broadhvest J."/>
            <person name="Wilkins T.A."/>
        </authorList>
    </citation>
    <scope>NUCLEOTIDE SEQUENCE</scope>
    <source>
        <strain evidence="6">cv. AKA8401</strain>
    </source>
</reference>
<dbReference type="InterPro" id="IPR015940">
    <property type="entry name" value="UBA"/>
</dbReference>
<dbReference type="SMART" id="SM00165">
    <property type="entry name" value="UBA"/>
    <property type="match status" value="1"/>
</dbReference>
<evidence type="ECO:0000256" key="1">
    <source>
        <dbReference type="ARBA" id="ARBA00022741"/>
    </source>
</evidence>
<keyword evidence="2" id="KW-0067">ATP-binding</keyword>
<feature type="domain" description="UBC core" evidence="4">
    <location>
        <begin position="2"/>
        <end position="176"/>
    </location>
</feature>
<name>A0A0B0N6W5_GOSAR</name>
<dbReference type="InterPro" id="IPR009060">
    <property type="entry name" value="UBA-like_sf"/>
</dbReference>
<accession>A0A0B0N6W5</accession>
<dbReference type="Pfam" id="PF00179">
    <property type="entry name" value="UQ_con"/>
    <property type="match status" value="1"/>
</dbReference>
<dbReference type="InterPro" id="IPR016135">
    <property type="entry name" value="UBQ-conjugating_enzyme/RWD"/>
</dbReference>
<evidence type="ECO:0000313" key="5">
    <source>
        <dbReference type="EMBL" id="KHG10228.1"/>
    </source>
</evidence>
<dbReference type="SMART" id="SM00212">
    <property type="entry name" value="UBCc"/>
    <property type="match status" value="1"/>
</dbReference>
<keyword evidence="1" id="KW-0547">Nucleotide-binding</keyword>
<proteinExistence type="predicted"/>
<dbReference type="SUPFAM" id="SSF54495">
    <property type="entry name" value="UBC-like"/>
    <property type="match status" value="1"/>
</dbReference>
<gene>
    <name evidence="5" type="ORF">F383_12962</name>
</gene>